<keyword evidence="1" id="KW-0812">Transmembrane</keyword>
<keyword evidence="1" id="KW-0472">Membrane</keyword>
<protein>
    <recommendedName>
        <fullName evidence="2">DUF7314 domain-containing protein</fullName>
    </recommendedName>
</protein>
<comment type="caution">
    <text evidence="3">The sequence shown here is derived from an EMBL/GenBank/DDBJ whole genome shotgun (WGS) entry which is preliminary data.</text>
</comment>
<keyword evidence="4" id="KW-1185">Reference proteome</keyword>
<evidence type="ECO:0000313" key="4">
    <source>
        <dbReference type="Proteomes" id="UP001596395"/>
    </source>
</evidence>
<organism evidence="3 4">
    <name type="scientific">Halorubellus litoreus</name>
    <dbReference type="NCBI Taxonomy" id="755308"/>
    <lineage>
        <taxon>Archaea</taxon>
        <taxon>Methanobacteriati</taxon>
        <taxon>Methanobacteriota</taxon>
        <taxon>Stenosarchaea group</taxon>
        <taxon>Halobacteria</taxon>
        <taxon>Halobacteriales</taxon>
        <taxon>Halorubellaceae</taxon>
        <taxon>Halorubellus</taxon>
    </lineage>
</organism>
<feature type="transmembrane region" description="Helical" evidence="1">
    <location>
        <begin position="9"/>
        <end position="26"/>
    </location>
</feature>
<keyword evidence="1" id="KW-1133">Transmembrane helix</keyword>
<sequence length="85" mass="9154">MADEFAKGTAILAGVGLIWMVLAGWYKTPSFEGAQLTGAPPADLGTYGEMALVLESGLRWFIIIGVLTFWVVIPAAEQTREYFAG</sequence>
<accession>A0ABD5V8P4</accession>
<dbReference type="AlphaFoldDB" id="A0ABD5V8P4"/>
<feature type="transmembrane region" description="Helical" evidence="1">
    <location>
        <begin position="57"/>
        <end position="76"/>
    </location>
</feature>
<feature type="domain" description="DUF7314" evidence="2">
    <location>
        <begin position="1"/>
        <end position="83"/>
    </location>
</feature>
<dbReference type="EMBL" id="JBHSXN010000001">
    <property type="protein sequence ID" value="MFC6951645.1"/>
    <property type="molecule type" value="Genomic_DNA"/>
</dbReference>
<dbReference type="Pfam" id="PF23996">
    <property type="entry name" value="DUF7314"/>
    <property type="match status" value="1"/>
</dbReference>
<reference evidence="3 4" key="1">
    <citation type="journal article" date="2019" name="Int. J. Syst. Evol. Microbiol.">
        <title>The Global Catalogue of Microorganisms (GCM) 10K type strain sequencing project: providing services to taxonomists for standard genome sequencing and annotation.</title>
        <authorList>
            <consortium name="The Broad Institute Genomics Platform"/>
            <consortium name="The Broad Institute Genome Sequencing Center for Infectious Disease"/>
            <person name="Wu L."/>
            <person name="Ma J."/>
        </authorList>
    </citation>
    <scope>NUCLEOTIDE SEQUENCE [LARGE SCALE GENOMIC DNA]</scope>
    <source>
        <strain evidence="3 4">GX26</strain>
    </source>
</reference>
<proteinExistence type="predicted"/>
<dbReference type="RefSeq" id="WP_336348666.1">
    <property type="nucleotide sequence ID" value="NZ_JAZAQL010000001.1"/>
</dbReference>
<evidence type="ECO:0000259" key="2">
    <source>
        <dbReference type="Pfam" id="PF23996"/>
    </source>
</evidence>
<evidence type="ECO:0000256" key="1">
    <source>
        <dbReference type="SAM" id="Phobius"/>
    </source>
</evidence>
<evidence type="ECO:0000313" key="3">
    <source>
        <dbReference type="EMBL" id="MFC6951645.1"/>
    </source>
</evidence>
<name>A0ABD5V8P4_9EURY</name>
<gene>
    <name evidence="3" type="ORF">ACFQGB_02100</name>
</gene>
<dbReference type="Proteomes" id="UP001596395">
    <property type="component" value="Unassembled WGS sequence"/>
</dbReference>
<dbReference type="InterPro" id="IPR055738">
    <property type="entry name" value="DUF7314"/>
</dbReference>